<reference evidence="1 2" key="1">
    <citation type="submission" date="2018-07" db="EMBL/GenBank/DDBJ databases">
        <title>Motiliproteus coralliicola sp. nov., a bacterium isolated from Coral.</title>
        <authorList>
            <person name="Wang G."/>
        </authorList>
    </citation>
    <scope>NUCLEOTIDE SEQUENCE [LARGE SCALE GENOMIC DNA]</scope>
    <source>
        <strain evidence="1 2">C34</strain>
    </source>
</reference>
<name>A0A369WTZ9_9GAMM</name>
<dbReference type="AlphaFoldDB" id="A0A369WTZ9"/>
<dbReference type="EMBL" id="QQOH01000001">
    <property type="protein sequence ID" value="RDE25152.1"/>
    <property type="molecule type" value="Genomic_DNA"/>
</dbReference>
<keyword evidence="2" id="KW-1185">Reference proteome</keyword>
<protein>
    <submittedName>
        <fullName evidence="1">Uncharacterized protein</fullName>
    </submittedName>
</protein>
<comment type="caution">
    <text evidence="1">The sequence shown here is derived from an EMBL/GenBank/DDBJ whole genome shotgun (WGS) entry which is preliminary data.</text>
</comment>
<proteinExistence type="predicted"/>
<dbReference type="OrthoDB" id="9803125at2"/>
<evidence type="ECO:0000313" key="1">
    <source>
        <dbReference type="EMBL" id="RDE25152.1"/>
    </source>
</evidence>
<accession>A0A369WTZ9</accession>
<dbReference type="Proteomes" id="UP000253769">
    <property type="component" value="Unassembled WGS sequence"/>
</dbReference>
<gene>
    <name evidence="1" type="ORF">DV711_06240</name>
</gene>
<sequence length="113" mass="12597">MNFQFNNQLEATASIPEFYVAFTSNAYDDDLALGAALNNYGFNPVDIHCRDESDDEGSWGTDLNVAQTPFRHSCISEAQDACDKNQNYNSGWTYAILPNTHPVVIDILEGKSR</sequence>
<dbReference type="RefSeq" id="WP_114694747.1">
    <property type="nucleotide sequence ID" value="NZ_QQOH01000001.1"/>
</dbReference>
<evidence type="ECO:0000313" key="2">
    <source>
        <dbReference type="Proteomes" id="UP000253769"/>
    </source>
</evidence>
<organism evidence="1 2">
    <name type="scientific">Motiliproteus coralliicola</name>
    <dbReference type="NCBI Taxonomy" id="2283196"/>
    <lineage>
        <taxon>Bacteria</taxon>
        <taxon>Pseudomonadati</taxon>
        <taxon>Pseudomonadota</taxon>
        <taxon>Gammaproteobacteria</taxon>
        <taxon>Oceanospirillales</taxon>
        <taxon>Oceanospirillaceae</taxon>
        <taxon>Motiliproteus</taxon>
    </lineage>
</organism>